<evidence type="ECO:0000256" key="5">
    <source>
        <dbReference type="ARBA" id="ARBA00022571"/>
    </source>
</evidence>
<dbReference type="SUPFAM" id="SSF48557">
    <property type="entry name" value="L-aspartase-like"/>
    <property type="match status" value="1"/>
</dbReference>
<protein>
    <recommendedName>
        <fullName evidence="4 6">Argininosuccinate lyase</fullName>
        <shortName evidence="6">ASAL</shortName>
        <ecNumber evidence="4 6">4.3.2.1</ecNumber>
    </recommendedName>
    <alternativeName>
        <fullName evidence="6">Arginosuccinase</fullName>
    </alternativeName>
</protein>
<evidence type="ECO:0000313" key="9">
    <source>
        <dbReference type="Proteomes" id="UP000275012"/>
    </source>
</evidence>
<evidence type="ECO:0000256" key="2">
    <source>
        <dbReference type="ARBA" id="ARBA00004941"/>
    </source>
</evidence>
<dbReference type="InterPro" id="IPR020557">
    <property type="entry name" value="Fumarate_lyase_CS"/>
</dbReference>
<dbReference type="PANTHER" id="PTHR43814:SF1">
    <property type="entry name" value="ARGININOSUCCINATE LYASE"/>
    <property type="match status" value="1"/>
</dbReference>
<comment type="catalytic activity">
    <reaction evidence="1 6">
        <text>2-(N(omega)-L-arginino)succinate = fumarate + L-arginine</text>
        <dbReference type="Rhea" id="RHEA:24020"/>
        <dbReference type="ChEBI" id="CHEBI:29806"/>
        <dbReference type="ChEBI" id="CHEBI:32682"/>
        <dbReference type="ChEBI" id="CHEBI:57472"/>
        <dbReference type="EC" id="4.3.2.1"/>
    </reaction>
</comment>
<reference evidence="8 9" key="1">
    <citation type="submission" date="2018-10" db="EMBL/GenBank/DDBJ databases">
        <title>Proposal of Lysobacter pythonis sp. nov. isolated from royal pythons (Python regius).</title>
        <authorList>
            <person name="Hans-Juergen B."/>
            <person name="Huptas C."/>
            <person name="Sandra B."/>
            <person name="Igor L."/>
            <person name="Joachim S."/>
            <person name="Siegfried S."/>
            <person name="Mareike W."/>
            <person name="Peter K."/>
        </authorList>
    </citation>
    <scope>NUCLEOTIDE SEQUENCE [LARGE SCALE GENOMIC DNA]</scope>
    <source>
        <strain evidence="8 9">4284/11</strain>
    </source>
</reference>
<comment type="caution">
    <text evidence="8">The sequence shown here is derived from an EMBL/GenBank/DDBJ whole genome shotgun (WGS) entry which is preliminary data.</text>
</comment>
<comment type="pathway">
    <text evidence="2 6">Amino-acid biosynthesis; L-arginine biosynthesis; L-arginine from L-ornithine and carbamoyl phosphate: step 3/3.</text>
</comment>
<dbReference type="PRINTS" id="PR00149">
    <property type="entry name" value="FUMRATELYASE"/>
</dbReference>
<proteinExistence type="inferred from homology"/>
<comment type="similarity">
    <text evidence="3">In the N-terminal section; belongs to the lyase 1 family. Argininosuccinate lyase subfamily.</text>
</comment>
<dbReference type="PRINTS" id="PR00145">
    <property type="entry name" value="ARGSUCLYASE"/>
</dbReference>
<keyword evidence="9" id="KW-1185">Reference proteome</keyword>
<dbReference type="PANTHER" id="PTHR43814">
    <property type="entry name" value="ARGININOSUCCINATE LYASE"/>
    <property type="match status" value="1"/>
</dbReference>
<dbReference type="InterPro" id="IPR000362">
    <property type="entry name" value="Fumarate_lyase_fam"/>
</dbReference>
<dbReference type="RefSeq" id="WP_122101907.1">
    <property type="nucleotide sequence ID" value="NZ_RFLY01000013.1"/>
</dbReference>
<keyword evidence="6" id="KW-0028">Amino-acid biosynthesis</keyword>
<feature type="domain" description="Fumarate lyase N-terminal" evidence="7">
    <location>
        <begin position="28"/>
        <end position="302"/>
    </location>
</feature>
<dbReference type="AlphaFoldDB" id="A0A3M2HV81"/>
<dbReference type="Pfam" id="PF00206">
    <property type="entry name" value="Lyase_1"/>
    <property type="match status" value="1"/>
</dbReference>
<dbReference type="GO" id="GO:0005829">
    <property type="term" value="C:cytosol"/>
    <property type="evidence" value="ECO:0007669"/>
    <property type="project" value="TreeGrafter"/>
</dbReference>
<dbReference type="PROSITE" id="PS00163">
    <property type="entry name" value="FUMARATE_LYASES"/>
    <property type="match status" value="1"/>
</dbReference>
<dbReference type="CDD" id="cd01359">
    <property type="entry name" value="Argininosuccinate_lyase"/>
    <property type="match status" value="1"/>
</dbReference>
<dbReference type="Proteomes" id="UP000275012">
    <property type="component" value="Unassembled WGS sequence"/>
</dbReference>
<evidence type="ECO:0000256" key="3">
    <source>
        <dbReference type="ARBA" id="ARBA00005552"/>
    </source>
</evidence>
<keyword evidence="6 8" id="KW-0456">Lyase</keyword>
<name>A0A3M2HV81_9GAMM</name>
<dbReference type="InterPro" id="IPR008948">
    <property type="entry name" value="L-Aspartase-like"/>
</dbReference>
<dbReference type="GO" id="GO:0042450">
    <property type="term" value="P:L-arginine biosynthetic process via ornithine"/>
    <property type="evidence" value="ECO:0007669"/>
    <property type="project" value="UniProtKB-UniRule"/>
</dbReference>
<dbReference type="NCBIfam" id="TIGR00838">
    <property type="entry name" value="argH"/>
    <property type="match status" value="1"/>
</dbReference>
<evidence type="ECO:0000256" key="4">
    <source>
        <dbReference type="ARBA" id="ARBA00012338"/>
    </source>
</evidence>
<keyword evidence="5 6" id="KW-0055">Arginine biosynthesis</keyword>
<dbReference type="GO" id="GO:0004056">
    <property type="term" value="F:argininosuccinate lyase activity"/>
    <property type="evidence" value="ECO:0007669"/>
    <property type="project" value="UniProtKB-UniRule"/>
</dbReference>
<evidence type="ECO:0000256" key="6">
    <source>
        <dbReference type="HAMAP-Rule" id="MF_00006"/>
    </source>
</evidence>
<dbReference type="EMBL" id="RFLY01000013">
    <property type="protein sequence ID" value="RMH90832.1"/>
    <property type="molecule type" value="Genomic_DNA"/>
</dbReference>
<accession>A0A3M2HV81</accession>
<dbReference type="InterPro" id="IPR024083">
    <property type="entry name" value="Fumarase/histidase_N"/>
</dbReference>
<evidence type="ECO:0000313" key="8">
    <source>
        <dbReference type="EMBL" id="RMH90832.1"/>
    </source>
</evidence>
<dbReference type="HAMAP" id="MF_00006">
    <property type="entry name" value="Arg_succ_lyase"/>
    <property type="match status" value="1"/>
</dbReference>
<dbReference type="EC" id="4.3.2.1" evidence="4 6"/>
<dbReference type="OrthoDB" id="9769623at2"/>
<dbReference type="Gene3D" id="1.20.200.10">
    <property type="entry name" value="Fumarase/aspartase (Central domain)"/>
    <property type="match status" value="1"/>
</dbReference>
<keyword evidence="6" id="KW-0963">Cytoplasm</keyword>
<evidence type="ECO:0000259" key="7">
    <source>
        <dbReference type="Pfam" id="PF00206"/>
    </source>
</evidence>
<gene>
    <name evidence="6 8" type="primary">argH</name>
    <name evidence="8" type="ORF">EBB59_09400</name>
</gene>
<dbReference type="Gene3D" id="1.10.275.10">
    <property type="entry name" value="Fumarase/aspartase (N-terminal domain)"/>
    <property type="match status" value="1"/>
</dbReference>
<sequence length="431" mass="47271">MSNLLWRKQGIAVDADIQRFLAGDDIILDREFMRFDIQASRAHAEGLHRIGILSADELTAIGRELDLLADDFQHGDFVLDERYEDMHSAIEDRLTERLGDIGKKIHTGRSRNDQVLVATRLWLKAKLDETAALCREIAGIALTRAEAESDLPMPGYTHLQRAVVSSAGMWWAGWAEAFIDNALRAHATGDWLDANPLGTAAGYGVNLPLDREHTTAALGFARMQVSPLYAQLSRGKFELAALEALGGAMLDLRRIAWDLSLFTTAEFGFVELPAQYTTGSSIMPNKRNPDVIELMRAAYASVAAARTEIEQLLSLPSGYHRDLQFGKGGLVHGFTRGLGALRLLPALLDALEWNPKAMRSALEPSMYATDLAVDLARQGLPFRDAYREAAKPERWAEGDPAASLAARVSTGGAARLGLDVLKARLRSIAKD</sequence>
<dbReference type="InterPro" id="IPR022761">
    <property type="entry name" value="Fumarate_lyase_N"/>
</dbReference>
<dbReference type="Gene3D" id="1.10.40.30">
    <property type="entry name" value="Fumarase/aspartase (C-terminal domain)"/>
    <property type="match status" value="1"/>
</dbReference>
<evidence type="ECO:0000256" key="1">
    <source>
        <dbReference type="ARBA" id="ARBA00000985"/>
    </source>
</evidence>
<comment type="similarity">
    <text evidence="6">Belongs to the lyase 1 family. Argininosuccinate lyase subfamily.</text>
</comment>
<dbReference type="UniPathway" id="UPA00068">
    <property type="reaction ID" value="UER00114"/>
</dbReference>
<organism evidence="8 9">
    <name type="scientific">Solilutibacter pythonis</name>
    <dbReference type="NCBI Taxonomy" id="2483112"/>
    <lineage>
        <taxon>Bacteria</taxon>
        <taxon>Pseudomonadati</taxon>
        <taxon>Pseudomonadota</taxon>
        <taxon>Gammaproteobacteria</taxon>
        <taxon>Lysobacterales</taxon>
        <taxon>Lysobacteraceae</taxon>
        <taxon>Solilutibacter</taxon>
    </lineage>
</organism>
<dbReference type="InterPro" id="IPR009049">
    <property type="entry name" value="Argininosuccinate_lyase"/>
</dbReference>
<comment type="subcellular location">
    <subcellularLocation>
        <location evidence="6">Cytoplasm</location>
    </subcellularLocation>
</comment>